<dbReference type="GO" id="GO:0008131">
    <property type="term" value="F:primary methylamine oxidase activity"/>
    <property type="evidence" value="ECO:0007669"/>
    <property type="project" value="InterPro"/>
</dbReference>
<evidence type="ECO:0000256" key="13">
    <source>
        <dbReference type="RuleBase" id="RU000672"/>
    </source>
</evidence>
<comment type="cofactor">
    <cofactor evidence="13">
        <name>Cu cation</name>
        <dbReference type="ChEBI" id="CHEBI:23378"/>
    </cofactor>
    <text evidence="13">Contains 1 topaquinone per subunit.</text>
</comment>
<keyword evidence="7 11" id="KW-0801">TPQ</keyword>
<evidence type="ECO:0000256" key="8">
    <source>
        <dbReference type="ARBA" id="ARBA00023002"/>
    </source>
</evidence>
<comment type="caution">
    <text evidence="17">The sequence shown here is derived from an EMBL/GenBank/DDBJ whole genome shotgun (WGS) entry which is preliminary data.</text>
</comment>
<evidence type="ECO:0000256" key="7">
    <source>
        <dbReference type="ARBA" id="ARBA00022772"/>
    </source>
</evidence>
<feature type="domain" description="Copper amine oxidase catalytic" evidence="14">
    <location>
        <begin position="296"/>
        <end position="706"/>
    </location>
</feature>
<dbReference type="InterPro" id="IPR015798">
    <property type="entry name" value="Cu_amine_oxidase_C"/>
</dbReference>
<evidence type="ECO:0000259" key="16">
    <source>
        <dbReference type="Pfam" id="PF02728"/>
    </source>
</evidence>
<accession>A0A226D770</accession>
<dbReference type="SUPFAM" id="SSF49998">
    <property type="entry name" value="Amine oxidase catalytic domain"/>
    <property type="match status" value="1"/>
</dbReference>
<dbReference type="Pfam" id="PF01179">
    <property type="entry name" value="Cu_amine_oxid"/>
    <property type="match status" value="1"/>
</dbReference>
<dbReference type="PANTHER" id="PTHR10638">
    <property type="entry name" value="COPPER AMINE OXIDASE"/>
    <property type="match status" value="1"/>
</dbReference>
<evidence type="ECO:0000259" key="14">
    <source>
        <dbReference type="Pfam" id="PF01179"/>
    </source>
</evidence>
<dbReference type="InterPro" id="IPR049948">
    <property type="entry name" value="Cu_Am_ox_TPQ-bd"/>
</dbReference>
<dbReference type="AlphaFoldDB" id="A0A226D770"/>
<dbReference type="Proteomes" id="UP000198287">
    <property type="component" value="Unassembled WGS sequence"/>
</dbReference>
<evidence type="ECO:0000256" key="6">
    <source>
        <dbReference type="ARBA" id="ARBA00022723"/>
    </source>
</evidence>
<feature type="active site" description="Proton acceptor" evidence="11">
    <location>
        <position position="372"/>
    </location>
</feature>
<dbReference type="GO" id="GO:0048038">
    <property type="term" value="F:quinone binding"/>
    <property type="evidence" value="ECO:0007669"/>
    <property type="project" value="InterPro"/>
</dbReference>
<gene>
    <name evidence="17" type="ORF">Fcan01_23829</name>
</gene>
<evidence type="ECO:0000256" key="11">
    <source>
        <dbReference type="PIRSR" id="PIRSR600269-50"/>
    </source>
</evidence>
<dbReference type="Pfam" id="PF02728">
    <property type="entry name" value="Cu_amine_oxidN3"/>
    <property type="match status" value="1"/>
</dbReference>
<proteinExistence type="inferred from homology"/>
<evidence type="ECO:0000256" key="10">
    <source>
        <dbReference type="ARBA" id="ARBA00023211"/>
    </source>
</evidence>
<keyword evidence="6 13" id="KW-0479">Metal-binding</keyword>
<evidence type="ECO:0000256" key="3">
    <source>
        <dbReference type="ARBA" id="ARBA00001947"/>
    </source>
</evidence>
<comment type="similarity">
    <text evidence="4 13">Belongs to the copper/topaquinone oxidase family.</text>
</comment>
<keyword evidence="18" id="KW-1185">Reference proteome</keyword>
<dbReference type="EC" id="1.4.3.-" evidence="13"/>
<organism evidence="17 18">
    <name type="scientific">Folsomia candida</name>
    <name type="common">Springtail</name>
    <dbReference type="NCBI Taxonomy" id="158441"/>
    <lineage>
        <taxon>Eukaryota</taxon>
        <taxon>Metazoa</taxon>
        <taxon>Ecdysozoa</taxon>
        <taxon>Arthropoda</taxon>
        <taxon>Hexapoda</taxon>
        <taxon>Collembola</taxon>
        <taxon>Entomobryomorpha</taxon>
        <taxon>Isotomoidea</taxon>
        <taxon>Isotomidae</taxon>
        <taxon>Proisotominae</taxon>
        <taxon>Folsomia</taxon>
    </lineage>
</organism>
<dbReference type="PANTHER" id="PTHR10638:SF86">
    <property type="entry name" value="COPPER AMINE OXIDASE 1-RELATED"/>
    <property type="match status" value="1"/>
</dbReference>
<dbReference type="InterPro" id="IPR015802">
    <property type="entry name" value="Cu_amine_oxidase_N3"/>
</dbReference>
<dbReference type="EMBL" id="LNIX01000029">
    <property type="protein sequence ID" value="OXA41395.1"/>
    <property type="molecule type" value="Genomic_DNA"/>
</dbReference>
<comment type="cofactor">
    <cofactor evidence="1">
        <name>Cu cation</name>
        <dbReference type="ChEBI" id="CHEBI:23378"/>
    </cofactor>
</comment>
<dbReference type="Gene3D" id="3.10.450.40">
    <property type="match status" value="2"/>
</dbReference>
<dbReference type="Pfam" id="PF02727">
    <property type="entry name" value="Cu_amine_oxidN2"/>
    <property type="match status" value="1"/>
</dbReference>
<dbReference type="OrthoDB" id="5379943at2759"/>
<dbReference type="PROSITE" id="PS01164">
    <property type="entry name" value="COPPER_AMINE_OXID_1"/>
    <property type="match status" value="1"/>
</dbReference>
<feature type="domain" description="Copper amine oxidase N3-terminal" evidence="16">
    <location>
        <begin position="160"/>
        <end position="252"/>
    </location>
</feature>
<dbReference type="SUPFAM" id="SSF54416">
    <property type="entry name" value="Amine oxidase N-terminal region"/>
    <property type="match status" value="2"/>
</dbReference>
<comment type="cofactor">
    <cofactor evidence="3">
        <name>Zn(2+)</name>
        <dbReference type="ChEBI" id="CHEBI:29105"/>
    </cofactor>
</comment>
<dbReference type="GO" id="GO:0005507">
    <property type="term" value="F:copper ion binding"/>
    <property type="evidence" value="ECO:0007669"/>
    <property type="project" value="InterPro"/>
</dbReference>
<comment type="cofactor">
    <cofactor evidence="2">
        <name>Mn(2+)</name>
        <dbReference type="ChEBI" id="CHEBI:29035"/>
    </cofactor>
</comment>
<dbReference type="InterPro" id="IPR016182">
    <property type="entry name" value="Cu_amine_oxidase_N-reg"/>
</dbReference>
<evidence type="ECO:0000259" key="15">
    <source>
        <dbReference type="Pfam" id="PF02727"/>
    </source>
</evidence>
<feature type="active site" description="Schiff-base intermediate with substrate; via topaquinone" evidence="11">
    <location>
        <position position="457"/>
    </location>
</feature>
<evidence type="ECO:0000313" key="18">
    <source>
        <dbReference type="Proteomes" id="UP000198287"/>
    </source>
</evidence>
<dbReference type="InterPro" id="IPR036460">
    <property type="entry name" value="Cu_amine_oxidase_C_sf"/>
</dbReference>
<sequence length="718" mass="79972">MVKLNFSWERKFLTVGILMSVISQRNSTEVNNSPEDMARIGNWFNNLANRPTPISRPTANPRHPLDPLTSPEIRLASQLIRSYFSTVPILVFCTVTLKEPPKSDLLPYFLSDTTPPLTSRVAFASVINPLTQTGYEILVDLLHKKVTSVVELEPGTPLMFAMDEGVDIREVVLADPNVQARMEAMGLTNMSLVFPLPGDFGYAGDRPEYLGKRISQVFITFQIVPHDNYYAHQVGFVAIVDILAKKMLAIEELPTHLGFAVSQAPLGDTTAPLTMHNYDPTLLPPDFFRKDVRPIQFTQLGGPSYKVSGNKVDWQKFSFRVGFNAREGLVLHHVNYNDNGAVRPLLYRAALSELFVPYGDPRPPYHRKMIYDAGKYGIGQTAVSLRPNVDCKAGSVYFFDAVVSNKAGLPVTIPSAICMYEDDVGVLMKKYNAKDRRAYTVRKQRLVLTFTSSVGNYDYEWRWILHQDASIRMEVNLQGIDAPVFLASFNSDDPLPKHGTVLTGTPGVLAPNHQHLFVVRLDTEIDGNENTVAMTDVVPDGPTGSPQNPYGNGITAIPTILKTPSLARTNANAVTSRSWHIYGNLDKKHPYSHTPMGYHLIAGNPIHLMMNVDSPLHAECAFVDYTVWVTSYEEDQLYAGGRYLNNSGLPEWVAAAPDSNLVGTDIVLWHVFGVTHIPVVEDFPVMSSETVGFWLKPVNFFLTNPARDVPGFVHEIRN</sequence>
<name>A0A226D770_FOLCA</name>
<comment type="PTM">
    <text evidence="12 13">Topaquinone (TPQ) is generated by copper-dependent autoxidation of a specific tyrosyl residue.</text>
</comment>
<protein>
    <recommendedName>
        <fullName evidence="13">Amine oxidase</fullName>
        <ecNumber evidence="13">1.4.3.-</ecNumber>
    </recommendedName>
</protein>
<evidence type="ECO:0000256" key="1">
    <source>
        <dbReference type="ARBA" id="ARBA00001935"/>
    </source>
</evidence>
<evidence type="ECO:0000256" key="5">
    <source>
        <dbReference type="ARBA" id="ARBA00011738"/>
    </source>
</evidence>
<feature type="domain" description="Copper amine oxidase N2-terminal" evidence="15">
    <location>
        <begin position="63"/>
        <end position="148"/>
    </location>
</feature>
<feature type="modified residue" description="2',4',5'-topaquinone" evidence="12">
    <location>
        <position position="457"/>
    </location>
</feature>
<evidence type="ECO:0000256" key="12">
    <source>
        <dbReference type="PIRSR" id="PIRSR600269-51"/>
    </source>
</evidence>
<dbReference type="Gene3D" id="2.70.98.20">
    <property type="entry name" value="Copper amine oxidase, catalytic domain"/>
    <property type="match status" value="1"/>
</dbReference>
<dbReference type="InterPro" id="IPR015800">
    <property type="entry name" value="Cu_amine_oxidase_N2"/>
</dbReference>
<keyword evidence="9 13" id="KW-0186">Copper</keyword>
<keyword evidence="10" id="KW-0464">Manganese</keyword>
<dbReference type="InterPro" id="IPR000269">
    <property type="entry name" value="Cu_amine_oxidase"/>
</dbReference>
<evidence type="ECO:0000313" key="17">
    <source>
        <dbReference type="EMBL" id="OXA41395.1"/>
    </source>
</evidence>
<reference evidence="17 18" key="1">
    <citation type="submission" date="2015-12" db="EMBL/GenBank/DDBJ databases">
        <title>The genome of Folsomia candida.</title>
        <authorList>
            <person name="Faddeeva A."/>
            <person name="Derks M.F."/>
            <person name="Anvar Y."/>
            <person name="Smit S."/>
            <person name="Van Straalen N."/>
            <person name="Roelofs D."/>
        </authorList>
    </citation>
    <scope>NUCLEOTIDE SEQUENCE [LARGE SCALE GENOMIC DNA]</scope>
    <source>
        <strain evidence="17 18">VU population</strain>
        <tissue evidence="17">Whole body</tissue>
    </source>
</reference>
<evidence type="ECO:0000256" key="4">
    <source>
        <dbReference type="ARBA" id="ARBA00007983"/>
    </source>
</evidence>
<comment type="subunit">
    <text evidence="5">Homodimer.</text>
</comment>
<dbReference type="GO" id="GO:0009308">
    <property type="term" value="P:amine metabolic process"/>
    <property type="evidence" value="ECO:0007669"/>
    <property type="project" value="UniProtKB-UniRule"/>
</dbReference>
<dbReference type="OMA" id="GYRIVPM"/>
<evidence type="ECO:0000256" key="2">
    <source>
        <dbReference type="ARBA" id="ARBA00001936"/>
    </source>
</evidence>
<keyword evidence="8 13" id="KW-0560">Oxidoreductase</keyword>
<evidence type="ECO:0000256" key="9">
    <source>
        <dbReference type="ARBA" id="ARBA00023008"/>
    </source>
</evidence>